<evidence type="ECO:0000259" key="3">
    <source>
        <dbReference type="PROSITE" id="PS50144"/>
    </source>
</evidence>
<dbReference type="InterPro" id="IPR002083">
    <property type="entry name" value="MATH/TRAF_dom"/>
</dbReference>
<evidence type="ECO:0000313" key="4">
    <source>
        <dbReference type="EMBL" id="CAH8392485.1"/>
    </source>
</evidence>
<gene>
    <name evidence="4" type="ORF">ERUC_LOCUS44968</name>
</gene>
<evidence type="ECO:0000256" key="1">
    <source>
        <dbReference type="ARBA" id="ARBA00023054"/>
    </source>
</evidence>
<dbReference type="InterPro" id="IPR008974">
    <property type="entry name" value="TRAF-like"/>
</dbReference>
<dbReference type="Gene3D" id="2.60.210.10">
    <property type="entry name" value="Apoptosis, Tumor Necrosis Factor Receptor Associated Protein 2, Chain A"/>
    <property type="match status" value="2"/>
</dbReference>
<sequence length="588" mass="66806">MLIESSFLRSMKKIGENKFAWVIKNFSSLLYETFHEHTFEIDTDLCRCRLSVTPYGNNPQYFGFRMLIAYDPSLPPGIKRHFSYRLTIVNPRSENQSIILGGPQWFDSQTMEWGSVNFPGLSSLRDKDDEVKIVAEVDVLEAIDKLYIPKKLEKTTISQCKVEEKNDAVSSVLLKEASAIKEETLRGIIERHLDNAVGFRSKSKYLRKACINSLLFLIETLCQSPKELSSEDLEQADVTLTYLKETGFKFDYLDERLDQVQEKKEKEMSCLANQQETEETLLNLKQKRSELKAKLADFKTPLSFDDNSIIHTSFCLVWFSFGRDLFTYPKGYKGDDSLVVSLAVTDGQSLPSEWARYVKFHLTIVNQLSHELSIHRETNIWFDQKAPGWGLSGMLPFAKLHDKDGGFLVNDELKIVAEVEALEVIGTLDESKDKTSTSVDESIDVNGFQVLPSQVASVRCIFEKHPDFASKVRSNSQLLKSSYINALLGLIETLCQLPDKLSDDDLDEASAAVSYLTQVGFEVDWLEKKLEEVKEKKKKVNSGKAKLEHMEKELQNLTKKCSDLKDLLEKENADLSATNVALSFNDVV</sequence>
<dbReference type="PANTHER" id="PTHR46236">
    <property type="entry name" value="TRAF-LIKE SUPERFAMILY PROTEIN"/>
    <property type="match status" value="1"/>
</dbReference>
<organism evidence="4 5">
    <name type="scientific">Eruca vesicaria subsp. sativa</name>
    <name type="common">Garden rocket</name>
    <name type="synonym">Eruca sativa</name>
    <dbReference type="NCBI Taxonomy" id="29727"/>
    <lineage>
        <taxon>Eukaryota</taxon>
        <taxon>Viridiplantae</taxon>
        <taxon>Streptophyta</taxon>
        <taxon>Embryophyta</taxon>
        <taxon>Tracheophyta</taxon>
        <taxon>Spermatophyta</taxon>
        <taxon>Magnoliopsida</taxon>
        <taxon>eudicotyledons</taxon>
        <taxon>Gunneridae</taxon>
        <taxon>Pentapetalae</taxon>
        <taxon>rosids</taxon>
        <taxon>malvids</taxon>
        <taxon>Brassicales</taxon>
        <taxon>Brassicaceae</taxon>
        <taxon>Brassiceae</taxon>
        <taxon>Eruca</taxon>
    </lineage>
</organism>
<dbReference type="Proteomes" id="UP001642260">
    <property type="component" value="Unassembled WGS sequence"/>
</dbReference>
<dbReference type="PANTHER" id="PTHR46236:SF4">
    <property type="entry name" value="MATH DOMAIN-CONTAINING PROTEIN"/>
    <property type="match status" value="1"/>
</dbReference>
<accession>A0ABC8M842</accession>
<comment type="caution">
    <text evidence="4">The sequence shown here is derived from an EMBL/GenBank/DDBJ whole genome shotgun (WGS) entry which is preliminary data.</text>
</comment>
<name>A0ABC8M842_ERUVS</name>
<keyword evidence="1 2" id="KW-0175">Coiled coil</keyword>
<dbReference type="Pfam" id="PF22486">
    <property type="entry name" value="MATH_2"/>
    <property type="match status" value="1"/>
</dbReference>
<dbReference type="PROSITE" id="PS50144">
    <property type="entry name" value="MATH"/>
    <property type="match status" value="2"/>
</dbReference>
<keyword evidence="5" id="KW-1185">Reference proteome</keyword>
<reference evidence="4 5" key="1">
    <citation type="submission" date="2022-03" db="EMBL/GenBank/DDBJ databases">
        <authorList>
            <person name="Macdonald S."/>
            <person name="Ahmed S."/>
            <person name="Newling K."/>
        </authorList>
    </citation>
    <scope>NUCLEOTIDE SEQUENCE [LARGE SCALE GENOMIC DNA]</scope>
</reference>
<feature type="domain" description="MATH" evidence="3">
    <location>
        <begin position="16"/>
        <end position="139"/>
    </location>
</feature>
<dbReference type="AlphaFoldDB" id="A0ABC8M842"/>
<dbReference type="CDD" id="cd00121">
    <property type="entry name" value="MATH"/>
    <property type="match status" value="2"/>
</dbReference>
<evidence type="ECO:0000256" key="2">
    <source>
        <dbReference type="SAM" id="Coils"/>
    </source>
</evidence>
<dbReference type="EMBL" id="CAKOAT010996446">
    <property type="protein sequence ID" value="CAH8392485.1"/>
    <property type="molecule type" value="Genomic_DNA"/>
</dbReference>
<dbReference type="SUPFAM" id="SSF49599">
    <property type="entry name" value="TRAF domain-like"/>
    <property type="match status" value="2"/>
</dbReference>
<dbReference type="InterPro" id="IPR050804">
    <property type="entry name" value="MCC"/>
</dbReference>
<evidence type="ECO:0000313" key="5">
    <source>
        <dbReference type="Proteomes" id="UP001642260"/>
    </source>
</evidence>
<proteinExistence type="predicted"/>
<protein>
    <recommendedName>
        <fullName evidence="3">MATH domain-containing protein</fullName>
    </recommendedName>
</protein>
<feature type="domain" description="MATH" evidence="3">
    <location>
        <begin position="288"/>
        <end position="419"/>
    </location>
</feature>
<feature type="coiled-coil region" evidence="2">
    <location>
        <begin position="523"/>
        <end position="574"/>
    </location>
</feature>